<evidence type="ECO:0000313" key="7">
    <source>
        <dbReference type="EMBL" id="NRN69071.1"/>
    </source>
</evidence>
<dbReference type="PANTHER" id="PTHR30168">
    <property type="entry name" value="PUTATIVE MEMBRANE PROTEIN YPFJ"/>
    <property type="match status" value="1"/>
</dbReference>
<keyword evidence="8" id="KW-1185">Reference proteome</keyword>
<protein>
    <submittedName>
        <fullName evidence="7">Neutral zinc metallopeptidase</fullName>
    </submittedName>
</protein>
<feature type="compositionally biased region" description="Low complexity" evidence="5">
    <location>
        <begin position="118"/>
        <end position="158"/>
    </location>
</feature>
<gene>
    <name evidence="7" type="ORF">GC106_63270</name>
</gene>
<feature type="region of interest" description="Disordered" evidence="5">
    <location>
        <begin position="99"/>
        <end position="167"/>
    </location>
</feature>
<dbReference type="PRINTS" id="PR01217">
    <property type="entry name" value="PRICHEXTENSN"/>
</dbReference>
<dbReference type="Proteomes" id="UP000763557">
    <property type="component" value="Unassembled WGS sequence"/>
</dbReference>
<dbReference type="InterPro" id="IPR007343">
    <property type="entry name" value="Uncharacterised_pept_Zn_put"/>
</dbReference>
<keyword evidence="2 6" id="KW-0812">Transmembrane</keyword>
<evidence type="ECO:0000256" key="1">
    <source>
        <dbReference type="ARBA" id="ARBA00004167"/>
    </source>
</evidence>
<dbReference type="EMBL" id="JAAATY010000024">
    <property type="protein sequence ID" value="NRN69071.1"/>
    <property type="molecule type" value="Genomic_DNA"/>
</dbReference>
<evidence type="ECO:0000256" key="3">
    <source>
        <dbReference type="ARBA" id="ARBA00022989"/>
    </source>
</evidence>
<comment type="caution">
    <text evidence="7">The sequence shown here is derived from an EMBL/GenBank/DDBJ whole genome shotgun (WGS) entry which is preliminary data.</text>
</comment>
<dbReference type="PANTHER" id="PTHR30168:SF0">
    <property type="entry name" value="INNER MEMBRANE PROTEIN"/>
    <property type="match status" value="1"/>
</dbReference>
<feature type="compositionally biased region" description="Pro residues" evidence="5">
    <location>
        <begin position="17"/>
        <end position="58"/>
    </location>
</feature>
<comment type="subcellular location">
    <subcellularLocation>
        <location evidence="1">Membrane</location>
        <topology evidence="1">Single-pass membrane protein</topology>
    </subcellularLocation>
</comment>
<evidence type="ECO:0000256" key="4">
    <source>
        <dbReference type="ARBA" id="ARBA00023136"/>
    </source>
</evidence>
<keyword evidence="4 6" id="KW-0472">Membrane</keyword>
<reference evidence="7 8" key="1">
    <citation type="submission" date="2020-01" db="EMBL/GenBank/DDBJ databases">
        <title>Kibdelosporangium persica a novel Actinomycetes from a hot desert in Iran.</title>
        <authorList>
            <person name="Safaei N."/>
            <person name="Zaburannyi N."/>
            <person name="Mueller R."/>
            <person name="Wink J."/>
        </authorList>
    </citation>
    <scope>NUCLEOTIDE SEQUENCE [LARGE SCALE GENOMIC DNA]</scope>
    <source>
        <strain evidence="7 8">4NS15</strain>
    </source>
</reference>
<name>A0ABX2FCH6_9PSEU</name>
<feature type="transmembrane region" description="Helical" evidence="6">
    <location>
        <begin position="73"/>
        <end position="96"/>
    </location>
</feature>
<evidence type="ECO:0000256" key="5">
    <source>
        <dbReference type="SAM" id="MobiDB-lite"/>
    </source>
</evidence>
<sequence>MTRPPYGPGQGGFQPQGFPPPRPVAPPPRPMPAPPMYQPRPPHGQPHFGPPPPPPPPMWHQAPPYRPKSNTGMIVTITLVSVLVVVGGLIGVLATVDGGKRKPTSVADSGYDYPPPGTSSTSGSPASATPTSAQRPTSSAPTARTTPRTTRTTTSTPSGPKPVYRTKDNPLFAGENGTNTVTCNLPRWQSTPAAAQAFFNAAMPCMEAAWAPVLQRANLPWIRPKIAFPSGKRWESGCGVADSTKEDVAAFYCAPDLTIYMPFEGLQTNVNGSKIGAYLALFAHEYGHHVQSLSGSLKAAHNESYELGPDSAAGLEIQRRKELQAQCFGGMWFAAAWNGKGSITDAVVRDMLADGYTRGDDNNPGAPRDHGKRQNYGAWQKQGYEKNRTYQCNTYLAPANSVS</sequence>
<proteinExistence type="predicted"/>
<feature type="region of interest" description="Disordered" evidence="5">
    <location>
        <begin position="358"/>
        <end position="378"/>
    </location>
</feature>
<evidence type="ECO:0000256" key="6">
    <source>
        <dbReference type="SAM" id="Phobius"/>
    </source>
</evidence>
<dbReference type="Pfam" id="PF04228">
    <property type="entry name" value="Zn_peptidase"/>
    <property type="match status" value="1"/>
</dbReference>
<keyword evidence="3 6" id="KW-1133">Transmembrane helix</keyword>
<feature type="region of interest" description="Disordered" evidence="5">
    <location>
        <begin position="1"/>
        <end position="64"/>
    </location>
</feature>
<dbReference type="RefSeq" id="WP_173138824.1">
    <property type="nucleotide sequence ID" value="NZ_JAAATY010000024.1"/>
</dbReference>
<organism evidence="7 8">
    <name type="scientific">Kibdelosporangium persicum</name>
    <dbReference type="NCBI Taxonomy" id="2698649"/>
    <lineage>
        <taxon>Bacteria</taxon>
        <taxon>Bacillati</taxon>
        <taxon>Actinomycetota</taxon>
        <taxon>Actinomycetes</taxon>
        <taxon>Pseudonocardiales</taxon>
        <taxon>Pseudonocardiaceae</taxon>
        <taxon>Kibdelosporangium</taxon>
    </lineage>
</organism>
<accession>A0ABX2FCH6</accession>
<evidence type="ECO:0000256" key="2">
    <source>
        <dbReference type="ARBA" id="ARBA00022692"/>
    </source>
</evidence>
<evidence type="ECO:0000313" key="8">
    <source>
        <dbReference type="Proteomes" id="UP000763557"/>
    </source>
</evidence>